<proteinExistence type="predicted"/>
<keyword evidence="1" id="KW-0472">Membrane</keyword>
<keyword evidence="2" id="KW-0732">Signal</keyword>
<dbReference type="SUPFAM" id="SSF56436">
    <property type="entry name" value="C-type lectin-like"/>
    <property type="match status" value="1"/>
</dbReference>
<dbReference type="Proteomes" id="UP000005408">
    <property type="component" value="Unassembled WGS sequence"/>
</dbReference>
<evidence type="ECO:0000313" key="3">
    <source>
        <dbReference type="EnsemblMetazoa" id="G30807.1:cds"/>
    </source>
</evidence>
<feature type="signal peptide" evidence="2">
    <location>
        <begin position="1"/>
        <end position="28"/>
    </location>
</feature>
<name>A0A8W8M3L3_MAGGI</name>
<keyword evidence="4" id="KW-1185">Reference proteome</keyword>
<keyword evidence="1" id="KW-0812">Transmembrane</keyword>
<evidence type="ECO:0000256" key="1">
    <source>
        <dbReference type="SAM" id="Phobius"/>
    </source>
</evidence>
<dbReference type="CDD" id="cd00037">
    <property type="entry name" value="CLECT"/>
    <property type="match status" value="1"/>
</dbReference>
<protein>
    <recommendedName>
        <fullName evidence="5">C-type lectin domain-containing protein</fullName>
    </recommendedName>
</protein>
<sequence>MTVREFMYHVPLFLWIIYTKGILGRCLGDDIGDALQVNDRCYWLIREHLVFTDAHKRCQEDGGILAEIPDTETQNAVEGLKPYHKLAIELIETSTQLSTIPETTITPTSTTPAIVTTSPQPITTTTMTTPTTKIQSQITTFTSESSTLGVFTEPSTTTQISESQTTTPAWNVDEMTSSKEQSCLCPCSRTKKQVFIENEVELRIKVDKLKKELYVNKSLLSSSIRKRTSAVDPRPSASIVGGTLSIVIIAIVVGLIILGDVGQLLQIFWKLICGYSHR</sequence>
<reference evidence="3" key="1">
    <citation type="submission" date="2022-08" db="UniProtKB">
        <authorList>
            <consortium name="EnsemblMetazoa"/>
        </authorList>
    </citation>
    <scope>IDENTIFICATION</scope>
    <source>
        <strain evidence="3">05x7-T-G4-1.051#20</strain>
    </source>
</reference>
<dbReference type="InterPro" id="IPR016187">
    <property type="entry name" value="CTDL_fold"/>
</dbReference>
<keyword evidence="1" id="KW-1133">Transmembrane helix</keyword>
<dbReference type="AlphaFoldDB" id="A0A8W8M3L3"/>
<dbReference type="Gene3D" id="3.10.100.10">
    <property type="entry name" value="Mannose-Binding Protein A, subunit A"/>
    <property type="match status" value="1"/>
</dbReference>
<feature type="chain" id="PRO_5036446315" description="C-type lectin domain-containing protein" evidence="2">
    <location>
        <begin position="29"/>
        <end position="278"/>
    </location>
</feature>
<evidence type="ECO:0000256" key="2">
    <source>
        <dbReference type="SAM" id="SignalP"/>
    </source>
</evidence>
<accession>A0A8W8M3L3</accession>
<evidence type="ECO:0000313" key="4">
    <source>
        <dbReference type="Proteomes" id="UP000005408"/>
    </source>
</evidence>
<feature type="transmembrane region" description="Helical" evidence="1">
    <location>
        <begin position="237"/>
        <end position="258"/>
    </location>
</feature>
<evidence type="ECO:0008006" key="5">
    <source>
        <dbReference type="Google" id="ProtNLM"/>
    </source>
</evidence>
<dbReference type="InterPro" id="IPR016186">
    <property type="entry name" value="C-type_lectin-like/link_sf"/>
</dbReference>
<dbReference type="EnsemblMetazoa" id="G30807.1">
    <property type="protein sequence ID" value="G30807.1:cds"/>
    <property type="gene ID" value="G30807"/>
</dbReference>
<organism evidence="3 4">
    <name type="scientific">Magallana gigas</name>
    <name type="common">Pacific oyster</name>
    <name type="synonym">Crassostrea gigas</name>
    <dbReference type="NCBI Taxonomy" id="29159"/>
    <lineage>
        <taxon>Eukaryota</taxon>
        <taxon>Metazoa</taxon>
        <taxon>Spiralia</taxon>
        <taxon>Lophotrochozoa</taxon>
        <taxon>Mollusca</taxon>
        <taxon>Bivalvia</taxon>
        <taxon>Autobranchia</taxon>
        <taxon>Pteriomorphia</taxon>
        <taxon>Ostreida</taxon>
        <taxon>Ostreoidea</taxon>
        <taxon>Ostreidae</taxon>
        <taxon>Magallana</taxon>
    </lineage>
</organism>